<reference evidence="1 2" key="1">
    <citation type="submission" date="2019-02" db="EMBL/GenBank/DDBJ databases">
        <title>Deep-cultivation of Planctomycetes and their phenomic and genomic characterization uncovers novel biology.</title>
        <authorList>
            <person name="Wiegand S."/>
            <person name="Jogler M."/>
            <person name="Boedeker C."/>
            <person name="Pinto D."/>
            <person name="Vollmers J."/>
            <person name="Rivas-Marin E."/>
            <person name="Kohn T."/>
            <person name="Peeters S.H."/>
            <person name="Heuer A."/>
            <person name="Rast P."/>
            <person name="Oberbeckmann S."/>
            <person name="Bunk B."/>
            <person name="Jeske O."/>
            <person name="Meyerdierks A."/>
            <person name="Storesund J.E."/>
            <person name="Kallscheuer N."/>
            <person name="Luecker S."/>
            <person name="Lage O.M."/>
            <person name="Pohl T."/>
            <person name="Merkel B.J."/>
            <person name="Hornburger P."/>
            <person name="Mueller R.-W."/>
            <person name="Bruemmer F."/>
            <person name="Labrenz M."/>
            <person name="Spormann A.M."/>
            <person name="Op den Camp H."/>
            <person name="Overmann J."/>
            <person name="Amann R."/>
            <person name="Jetten M.S.M."/>
            <person name="Mascher T."/>
            <person name="Medema M.H."/>
            <person name="Devos D.P."/>
            <person name="Kaster A.-K."/>
            <person name="Ovreas L."/>
            <person name="Rohde M."/>
            <person name="Galperin M.Y."/>
            <person name="Jogler C."/>
        </authorList>
    </citation>
    <scope>NUCLEOTIDE SEQUENCE [LARGE SCALE GENOMIC DNA]</scope>
    <source>
        <strain evidence="1 2">Pan189</strain>
    </source>
</reference>
<dbReference type="RefSeq" id="WP_145364583.1">
    <property type="nucleotide sequence ID" value="NZ_CP036268.1"/>
</dbReference>
<evidence type="ECO:0000313" key="1">
    <source>
        <dbReference type="EMBL" id="QDT38480.1"/>
    </source>
</evidence>
<dbReference type="AlphaFoldDB" id="A0A517R3R0"/>
<dbReference type="OrthoDB" id="215621at2"/>
<accession>A0A517R3R0</accession>
<gene>
    <name evidence="1" type="ORF">Pan189_28740</name>
</gene>
<proteinExistence type="predicted"/>
<dbReference type="KEGG" id="svp:Pan189_28740"/>
<protein>
    <recommendedName>
        <fullName evidence="3">DUF4258 domain-containing protein</fullName>
    </recommendedName>
</protein>
<organism evidence="1 2">
    <name type="scientific">Stratiformator vulcanicus</name>
    <dbReference type="NCBI Taxonomy" id="2527980"/>
    <lineage>
        <taxon>Bacteria</taxon>
        <taxon>Pseudomonadati</taxon>
        <taxon>Planctomycetota</taxon>
        <taxon>Planctomycetia</taxon>
        <taxon>Planctomycetales</taxon>
        <taxon>Planctomycetaceae</taxon>
        <taxon>Stratiformator</taxon>
    </lineage>
</organism>
<dbReference type="EMBL" id="CP036268">
    <property type="protein sequence ID" value="QDT38480.1"/>
    <property type="molecule type" value="Genomic_DNA"/>
</dbReference>
<evidence type="ECO:0000313" key="2">
    <source>
        <dbReference type="Proteomes" id="UP000317318"/>
    </source>
</evidence>
<name>A0A517R3R0_9PLAN</name>
<keyword evidence="2" id="KW-1185">Reference proteome</keyword>
<sequence>MPWYEFVWNDEIVNHLAEHGVTQDEFEDVLTNGDPDMAAQSRSSDRLIQFGETAEGRRLACVYEMIDDITVLPTTAYDID</sequence>
<dbReference type="Proteomes" id="UP000317318">
    <property type="component" value="Chromosome"/>
</dbReference>
<evidence type="ECO:0008006" key="3">
    <source>
        <dbReference type="Google" id="ProtNLM"/>
    </source>
</evidence>